<keyword evidence="4" id="KW-1185">Reference proteome</keyword>
<reference evidence="3 4" key="1">
    <citation type="submission" date="2019-11" db="EMBL/GenBank/DDBJ databases">
        <title>Pseudooceanicola pacifica sp. nov., isolated from deep-sea sediment of the Pacific Ocean.</title>
        <authorList>
            <person name="Lyu L."/>
        </authorList>
    </citation>
    <scope>NUCLEOTIDE SEQUENCE [LARGE SCALE GENOMIC DNA]</scope>
    <source>
        <strain evidence="3 4">216_PA32_1</strain>
    </source>
</reference>
<dbReference type="Gene3D" id="3.30.70.2450">
    <property type="match status" value="1"/>
</dbReference>
<keyword evidence="1" id="KW-0560">Oxidoreductase</keyword>
<evidence type="ECO:0000259" key="2">
    <source>
        <dbReference type="Pfam" id="PF01494"/>
    </source>
</evidence>
<dbReference type="AlphaFoldDB" id="A0A844WFB0"/>
<accession>A0A844WFB0</accession>
<dbReference type="SUPFAM" id="SSF51905">
    <property type="entry name" value="FAD/NAD(P)-binding domain"/>
    <property type="match status" value="1"/>
</dbReference>
<dbReference type="InterPro" id="IPR036188">
    <property type="entry name" value="FAD/NAD-bd_sf"/>
</dbReference>
<dbReference type="GO" id="GO:0008688">
    <property type="term" value="F:3-(3-hydroxyphenyl)propionate hydroxylase activity"/>
    <property type="evidence" value="ECO:0007669"/>
    <property type="project" value="TreeGrafter"/>
</dbReference>
<name>A0A844WFB0_9RHOB</name>
<comment type="caution">
    <text evidence="3">The sequence shown here is derived from an EMBL/GenBank/DDBJ whole genome shotgun (WGS) entry which is preliminary data.</text>
</comment>
<feature type="domain" description="FAD-binding" evidence="2">
    <location>
        <begin position="4"/>
        <end position="334"/>
    </location>
</feature>
<gene>
    <name evidence="3" type="ORF">GLS40_13455</name>
</gene>
<dbReference type="InterPro" id="IPR002938">
    <property type="entry name" value="FAD-bd"/>
</dbReference>
<organism evidence="3 4">
    <name type="scientific">Pseudooceanicola pacificus</name>
    <dbReference type="NCBI Taxonomy" id="2676438"/>
    <lineage>
        <taxon>Bacteria</taxon>
        <taxon>Pseudomonadati</taxon>
        <taxon>Pseudomonadota</taxon>
        <taxon>Alphaproteobacteria</taxon>
        <taxon>Rhodobacterales</taxon>
        <taxon>Paracoccaceae</taxon>
        <taxon>Pseudooceanicola</taxon>
    </lineage>
</organism>
<dbReference type="PRINTS" id="PR00420">
    <property type="entry name" value="RNGMNOXGNASE"/>
</dbReference>
<dbReference type="GO" id="GO:0019622">
    <property type="term" value="P:3-(3-hydroxy)phenylpropionate catabolic process"/>
    <property type="evidence" value="ECO:0007669"/>
    <property type="project" value="TreeGrafter"/>
</dbReference>
<protein>
    <submittedName>
        <fullName evidence="3">FAD-dependent oxidoreductase</fullName>
    </submittedName>
</protein>
<dbReference type="Gene3D" id="3.50.50.60">
    <property type="entry name" value="FAD/NAD(P)-binding domain"/>
    <property type="match status" value="1"/>
</dbReference>
<evidence type="ECO:0000256" key="1">
    <source>
        <dbReference type="ARBA" id="ARBA00023002"/>
    </source>
</evidence>
<dbReference type="InterPro" id="IPR050631">
    <property type="entry name" value="PheA/TfdB_FAD_monoxygenase"/>
</dbReference>
<dbReference type="Proteomes" id="UP000443843">
    <property type="component" value="Unassembled WGS sequence"/>
</dbReference>
<evidence type="ECO:0000313" key="3">
    <source>
        <dbReference type="EMBL" id="MWB79040.1"/>
    </source>
</evidence>
<dbReference type="PANTHER" id="PTHR43476">
    <property type="entry name" value="3-(3-HYDROXY-PHENYL)PROPIONATE/3-HYDROXYCINNAMIC ACID HYDROXYLASE"/>
    <property type="match status" value="1"/>
</dbReference>
<proteinExistence type="predicted"/>
<dbReference type="GO" id="GO:0071949">
    <property type="term" value="F:FAD binding"/>
    <property type="evidence" value="ECO:0007669"/>
    <property type="project" value="InterPro"/>
</dbReference>
<evidence type="ECO:0000313" key="4">
    <source>
        <dbReference type="Proteomes" id="UP000443843"/>
    </source>
</evidence>
<dbReference type="Pfam" id="PF01494">
    <property type="entry name" value="FAD_binding_3"/>
    <property type="match status" value="1"/>
</dbReference>
<dbReference type="PANTHER" id="PTHR43476:SF3">
    <property type="entry name" value="FAD-BINDING MONOOXYGENASE"/>
    <property type="match status" value="1"/>
</dbReference>
<sequence length="391" mass="43182">MKESVIIVGGGPVGLLTALGLGQKGIDVTVLEAEDKPNDSPRALAYPGPILEYFDNLGILETCKSLGIVKTAVDWLVHDTGEFLHMSMDCMKEVSDYPISLHVGQDKIALVVLEKLADLPNVTVRYSARVKDIAQDQAGVRVTLDGAADGEVVEGRWLVGCDGASSVVRERVMQTNFFGITWPERFVATNIYFDFEAEGYTATTFQVDHEHGAVIVKIDPEGLWRCTYMESEALPVETVGDRIAERFKALLPGDGAWKLKQHSPYRMHQRCADTMRDGRILLAGDAAHITNPTGGLGLTSGVLDSMALVEALGQVITDGRNSAILTEYSDDRRRKFLEIASPRASENKKIVYHMAPGQQRDEWVDYMRSAAQSPDILRQMFSFSEQLVTRF</sequence>
<dbReference type="RefSeq" id="WP_160383257.1">
    <property type="nucleotide sequence ID" value="NZ_WNXQ01000008.1"/>
</dbReference>
<dbReference type="EMBL" id="WNXQ01000008">
    <property type="protein sequence ID" value="MWB79040.1"/>
    <property type="molecule type" value="Genomic_DNA"/>
</dbReference>